<evidence type="ECO:0000259" key="7">
    <source>
        <dbReference type="PROSITE" id="PS51379"/>
    </source>
</evidence>
<organism evidence="8 9">
    <name type="scientific">Carboxydocella sporoproducens DSM 16521</name>
    <dbReference type="NCBI Taxonomy" id="1121270"/>
    <lineage>
        <taxon>Bacteria</taxon>
        <taxon>Bacillati</taxon>
        <taxon>Bacillota</taxon>
        <taxon>Clostridia</taxon>
        <taxon>Eubacteriales</taxon>
        <taxon>Clostridiales Family XVI. Incertae Sedis</taxon>
        <taxon>Carboxydocella</taxon>
    </lineage>
</organism>
<dbReference type="GO" id="GO:0051539">
    <property type="term" value="F:4 iron, 4 sulfur cluster binding"/>
    <property type="evidence" value="ECO:0007669"/>
    <property type="project" value="UniProtKB-KW"/>
</dbReference>
<dbReference type="InterPro" id="IPR017896">
    <property type="entry name" value="4Fe4S_Fe-S-bd"/>
</dbReference>
<feature type="domain" description="4Fe-4S ferredoxin-type" evidence="7">
    <location>
        <begin position="86"/>
        <end position="115"/>
    </location>
</feature>
<evidence type="ECO:0000256" key="4">
    <source>
        <dbReference type="ARBA" id="ARBA00022982"/>
    </source>
</evidence>
<dbReference type="InterPro" id="IPR017900">
    <property type="entry name" value="4Fe4S_Fe_S_CS"/>
</dbReference>
<dbReference type="InterPro" id="IPR050294">
    <property type="entry name" value="RnfB_subfamily"/>
</dbReference>
<dbReference type="Proteomes" id="UP000189933">
    <property type="component" value="Unassembled WGS sequence"/>
</dbReference>
<name>A0A1T4R5N1_9FIRM</name>
<sequence length="193" mass="21414">MARAKENFFIYADPQKCLGCKNCEIACAVAHAGCDLQTAVTQGLQLQPRNSVVQVEDMVMPIQCRQCEDAPCAHACPTGAIYEEDRFVKINESNCIGCKVCTMVCPFGAIIVAKDITDEGTHRTQKGKARKCDLCFSRTQDSDEFACACVEACPTKAIMLVDYESYRKKLIEDRGKELVRAHAHSKNHGLMRK</sequence>
<dbReference type="Pfam" id="PF13247">
    <property type="entry name" value="Fer4_11"/>
    <property type="match status" value="1"/>
</dbReference>
<dbReference type="EMBL" id="FUXM01000025">
    <property type="protein sequence ID" value="SKA11239.1"/>
    <property type="molecule type" value="Genomic_DNA"/>
</dbReference>
<keyword evidence="3" id="KW-0479">Metal-binding</keyword>
<dbReference type="OrthoDB" id="1723058at2"/>
<dbReference type="Pfam" id="PF12800">
    <property type="entry name" value="Fer4_4"/>
    <property type="match status" value="1"/>
</dbReference>
<dbReference type="GO" id="GO:0046872">
    <property type="term" value="F:metal ion binding"/>
    <property type="evidence" value="ECO:0007669"/>
    <property type="project" value="UniProtKB-KW"/>
</dbReference>
<evidence type="ECO:0000256" key="6">
    <source>
        <dbReference type="ARBA" id="ARBA00023014"/>
    </source>
</evidence>
<proteinExistence type="predicted"/>
<keyword evidence="9" id="KW-1185">Reference proteome</keyword>
<dbReference type="SUPFAM" id="SSF54862">
    <property type="entry name" value="4Fe-4S ferredoxins"/>
    <property type="match status" value="1"/>
</dbReference>
<accession>A0A1T4R5N1</accession>
<dbReference type="Gene3D" id="3.30.70.20">
    <property type="match status" value="2"/>
</dbReference>
<dbReference type="PANTHER" id="PTHR42859">
    <property type="entry name" value="OXIDOREDUCTASE"/>
    <property type="match status" value="1"/>
</dbReference>
<dbReference type="PROSITE" id="PS00198">
    <property type="entry name" value="4FE4S_FER_1"/>
    <property type="match status" value="1"/>
</dbReference>
<evidence type="ECO:0000256" key="1">
    <source>
        <dbReference type="ARBA" id="ARBA00022448"/>
    </source>
</evidence>
<dbReference type="RefSeq" id="WP_078665970.1">
    <property type="nucleotide sequence ID" value="NZ_FUXM01000025.1"/>
</dbReference>
<evidence type="ECO:0000313" key="8">
    <source>
        <dbReference type="EMBL" id="SKA11239.1"/>
    </source>
</evidence>
<dbReference type="PROSITE" id="PS51379">
    <property type="entry name" value="4FE4S_FER_2"/>
    <property type="match status" value="2"/>
</dbReference>
<evidence type="ECO:0000256" key="2">
    <source>
        <dbReference type="ARBA" id="ARBA00022485"/>
    </source>
</evidence>
<reference evidence="9" key="1">
    <citation type="submission" date="2017-02" db="EMBL/GenBank/DDBJ databases">
        <authorList>
            <person name="Varghese N."/>
            <person name="Submissions S."/>
        </authorList>
    </citation>
    <scope>NUCLEOTIDE SEQUENCE [LARGE SCALE GENOMIC DNA]</scope>
    <source>
        <strain evidence="9">DSM 16521</strain>
    </source>
</reference>
<keyword evidence="1" id="KW-0813">Transport</keyword>
<keyword evidence="6" id="KW-0411">Iron-sulfur</keyword>
<protein>
    <submittedName>
        <fullName evidence="8">Carbon-monoxide dehydrogenase iron sulfur subunit</fullName>
    </submittedName>
</protein>
<keyword evidence="4" id="KW-0249">Electron transport</keyword>
<dbReference type="PANTHER" id="PTHR42859:SF10">
    <property type="entry name" value="DIMETHYLSULFOXIDE REDUCTASE CHAIN B"/>
    <property type="match status" value="1"/>
</dbReference>
<dbReference type="CDD" id="cd10554">
    <property type="entry name" value="HycB_like"/>
    <property type="match status" value="1"/>
</dbReference>
<evidence type="ECO:0000256" key="5">
    <source>
        <dbReference type="ARBA" id="ARBA00023004"/>
    </source>
</evidence>
<keyword evidence="5" id="KW-0408">Iron</keyword>
<feature type="domain" description="4Fe-4S ferredoxin-type" evidence="7">
    <location>
        <begin position="8"/>
        <end position="39"/>
    </location>
</feature>
<evidence type="ECO:0000313" key="9">
    <source>
        <dbReference type="Proteomes" id="UP000189933"/>
    </source>
</evidence>
<dbReference type="AlphaFoldDB" id="A0A1T4R5N1"/>
<gene>
    <name evidence="8" type="ORF">SAMN02745885_01936</name>
</gene>
<evidence type="ECO:0000256" key="3">
    <source>
        <dbReference type="ARBA" id="ARBA00022723"/>
    </source>
</evidence>
<keyword evidence="2" id="KW-0004">4Fe-4S</keyword>